<dbReference type="RefSeq" id="WP_243323990.1">
    <property type="nucleotide sequence ID" value="NZ_JAKZMM010000012.1"/>
</dbReference>
<dbReference type="InterPro" id="IPR011032">
    <property type="entry name" value="GroES-like_sf"/>
</dbReference>
<evidence type="ECO:0000313" key="2">
    <source>
        <dbReference type="EMBL" id="MCJ2380214.1"/>
    </source>
</evidence>
<gene>
    <name evidence="2" type="ORF">MUN53_06245</name>
</gene>
<dbReference type="SUPFAM" id="SSF51735">
    <property type="entry name" value="NAD(P)-binding Rossmann-fold domains"/>
    <property type="match status" value="1"/>
</dbReference>
<dbReference type="InterPro" id="IPR050700">
    <property type="entry name" value="YIM1/Zinc_Alcohol_DH_Fams"/>
</dbReference>
<dbReference type="Pfam" id="PF08240">
    <property type="entry name" value="ADH_N"/>
    <property type="match status" value="1"/>
</dbReference>
<dbReference type="Proteomes" id="UP001165444">
    <property type="component" value="Unassembled WGS sequence"/>
</dbReference>
<name>A0ABT0BZP6_9BACT</name>
<dbReference type="InterPro" id="IPR036291">
    <property type="entry name" value="NAD(P)-bd_dom_sf"/>
</dbReference>
<dbReference type="PANTHER" id="PTHR11695">
    <property type="entry name" value="ALCOHOL DEHYDROGENASE RELATED"/>
    <property type="match status" value="1"/>
</dbReference>
<sequence>MKAAQIKKYLKEIKVSINEVPIPEPKGNDVLVKVMAAAVNPLDILQLTGSVKLVQDYRMPLTLGNECSGIVEKVGDDVKDFCVGDRVYTRLPINNIGAFAEYVVVDHEALAKMPSGYEFITAAAIPLAGLTAYQGLVEELEVQSGKTLLITGASGSFGQIAVPIAKSMGLRVVVTGNTRSQDKLLKMGVDQYVDYKKENYWEILSDLDYVIDTLGANEFEHELSVLKKGGRLLSLRTAPNKMFAKQNGFSWFKRLLFTLAGSKFDSKARKQEKEYRFMFVRSSGDQLKRVTEIVEKYHIMPDIDARTFSLSQVNEALGLMAHGKLNGKIIINM</sequence>
<organism evidence="2 3">
    <name type="scientific">Parabacteroides faecalis</name>
    <dbReference type="NCBI Taxonomy" id="2924040"/>
    <lineage>
        <taxon>Bacteria</taxon>
        <taxon>Pseudomonadati</taxon>
        <taxon>Bacteroidota</taxon>
        <taxon>Bacteroidia</taxon>
        <taxon>Bacteroidales</taxon>
        <taxon>Tannerellaceae</taxon>
        <taxon>Parabacteroides</taxon>
    </lineage>
</organism>
<dbReference type="PANTHER" id="PTHR11695:SF294">
    <property type="entry name" value="RETICULON-4-INTERACTING PROTEIN 1, MITOCHONDRIAL"/>
    <property type="match status" value="1"/>
</dbReference>
<dbReference type="Gene3D" id="3.40.50.720">
    <property type="entry name" value="NAD(P)-binding Rossmann-like Domain"/>
    <property type="match status" value="1"/>
</dbReference>
<reference evidence="2 3" key="1">
    <citation type="submission" date="2022-03" db="EMBL/GenBank/DDBJ databases">
        <title>Parabacteroides sp. nov. isolated from swine feces.</title>
        <authorList>
            <person name="Bak J.E."/>
        </authorList>
    </citation>
    <scope>NUCLEOTIDE SEQUENCE [LARGE SCALE GENOMIC DNA]</scope>
    <source>
        <strain evidence="2 3">AGMB00274</strain>
    </source>
</reference>
<protein>
    <submittedName>
        <fullName evidence="2">NADP-dependent oxidoreductase</fullName>
    </submittedName>
</protein>
<dbReference type="CDD" id="cd05289">
    <property type="entry name" value="MDR_like_2"/>
    <property type="match status" value="1"/>
</dbReference>
<dbReference type="Pfam" id="PF13602">
    <property type="entry name" value="ADH_zinc_N_2"/>
    <property type="match status" value="1"/>
</dbReference>
<accession>A0ABT0BZP6</accession>
<evidence type="ECO:0000259" key="1">
    <source>
        <dbReference type="SMART" id="SM00829"/>
    </source>
</evidence>
<evidence type="ECO:0000313" key="3">
    <source>
        <dbReference type="Proteomes" id="UP001165444"/>
    </source>
</evidence>
<proteinExistence type="predicted"/>
<comment type="caution">
    <text evidence="2">The sequence shown here is derived from an EMBL/GenBank/DDBJ whole genome shotgun (WGS) entry which is preliminary data.</text>
</comment>
<dbReference type="SMART" id="SM00829">
    <property type="entry name" value="PKS_ER"/>
    <property type="match status" value="1"/>
</dbReference>
<keyword evidence="3" id="KW-1185">Reference proteome</keyword>
<dbReference type="SUPFAM" id="SSF50129">
    <property type="entry name" value="GroES-like"/>
    <property type="match status" value="1"/>
</dbReference>
<feature type="domain" description="Enoyl reductase (ER)" evidence="1">
    <location>
        <begin position="8"/>
        <end position="331"/>
    </location>
</feature>
<dbReference type="EMBL" id="JAKZMM010000012">
    <property type="protein sequence ID" value="MCJ2380214.1"/>
    <property type="molecule type" value="Genomic_DNA"/>
</dbReference>
<dbReference type="InterPro" id="IPR013154">
    <property type="entry name" value="ADH-like_N"/>
</dbReference>
<dbReference type="Gene3D" id="3.90.180.10">
    <property type="entry name" value="Medium-chain alcohol dehydrogenases, catalytic domain"/>
    <property type="match status" value="1"/>
</dbReference>
<dbReference type="InterPro" id="IPR020843">
    <property type="entry name" value="ER"/>
</dbReference>